<dbReference type="PANTHER" id="PTHR10773">
    <property type="entry name" value="DNA-DIRECTED RNA POLYMERASES I, II, AND III SUBUNIT RPABC2"/>
    <property type="match status" value="1"/>
</dbReference>
<dbReference type="PANTHER" id="PTHR10773:SF19">
    <property type="match status" value="1"/>
</dbReference>
<name>A0ABM3IXT5_BACDO</name>
<sequence length="438" mass="51648">MLQKRIYVENSRRSYSKSYFLHHKRVRHQVCSKMFLSTLGISETMVRSWLSSSELYSTQLGPENKKILQVENRRNTKREKTHQDRLNFLIKWLEGIPKLESHYRRQYTNKLYFQSEFKSYANVYEVYSRDCKSHNANGIAPISFPNFMKFLNKNNLSIFKPRNDMCDTCISFESKNISVEQYDIHRKDIKKMREEKNNDIERAKAGLCSLLCMDMQAVKLIPQTKANSSYYKMKLQVHNFTIYNVITHKSDNYVWDETEGSLVASTFATIIIKHIKKEVLNMPNIHHFISYSDGCFYQNRNAILSNALISFCVENHITIDHKYLVVGHTQMECDSTHSLTQRKINNKQINLPSQLVELMKDARKNPYPLVVHHLQHSYFLDYENLPKRYSSIRPGNKVGDPTVNMIRALAYDTTGSIYYKTCFKDEYQLLPQRTVRNF</sequence>
<gene>
    <name evidence="2" type="primary">LOC125775352</name>
</gene>
<organism evidence="1 2">
    <name type="scientific">Bactrocera dorsalis</name>
    <name type="common">Oriental fruit fly</name>
    <name type="synonym">Dacus dorsalis</name>
    <dbReference type="NCBI Taxonomy" id="27457"/>
    <lineage>
        <taxon>Eukaryota</taxon>
        <taxon>Metazoa</taxon>
        <taxon>Ecdysozoa</taxon>
        <taxon>Arthropoda</taxon>
        <taxon>Hexapoda</taxon>
        <taxon>Insecta</taxon>
        <taxon>Pterygota</taxon>
        <taxon>Neoptera</taxon>
        <taxon>Endopterygota</taxon>
        <taxon>Diptera</taxon>
        <taxon>Brachycera</taxon>
        <taxon>Muscomorpha</taxon>
        <taxon>Tephritoidea</taxon>
        <taxon>Tephritidae</taxon>
        <taxon>Bactrocera</taxon>
        <taxon>Bactrocera</taxon>
    </lineage>
</organism>
<dbReference type="Proteomes" id="UP001652620">
    <property type="component" value="Chromosome 1"/>
</dbReference>
<reference evidence="1" key="1">
    <citation type="submission" date="2025-05" db="UniProtKB">
        <authorList>
            <consortium name="RefSeq"/>
        </authorList>
    </citation>
    <scope>NUCLEOTIDE SEQUENCE [LARGE SCALE GENOMIC DNA]</scope>
</reference>
<dbReference type="GeneID" id="125775352"/>
<accession>A0ABM3IXT5</accession>
<reference evidence="2" key="2">
    <citation type="submission" date="2025-08" db="UniProtKB">
        <authorList>
            <consortium name="RefSeq"/>
        </authorList>
    </citation>
    <scope>IDENTIFICATION</scope>
    <source>
        <tissue evidence="2">Adult</tissue>
    </source>
</reference>
<dbReference type="RefSeq" id="XP_049301804.1">
    <property type="nucleotide sequence ID" value="XM_049445847.1"/>
</dbReference>
<protein>
    <submittedName>
        <fullName evidence="2">Uncharacterized protein LOC125775352</fullName>
    </submittedName>
</protein>
<proteinExistence type="predicted"/>
<keyword evidence="1" id="KW-1185">Reference proteome</keyword>
<evidence type="ECO:0000313" key="2">
    <source>
        <dbReference type="RefSeq" id="XP_049301804.1"/>
    </source>
</evidence>
<evidence type="ECO:0000313" key="1">
    <source>
        <dbReference type="Proteomes" id="UP001652620"/>
    </source>
</evidence>